<evidence type="ECO:0000313" key="2">
    <source>
        <dbReference type="Proteomes" id="UP000196503"/>
    </source>
</evidence>
<gene>
    <name evidence="1" type="ORF">A5869_000738</name>
</gene>
<dbReference type="EMBL" id="NIBL01000001">
    <property type="protein sequence ID" value="OUZ19089.1"/>
    <property type="molecule type" value="Genomic_DNA"/>
</dbReference>
<proteinExistence type="predicted"/>
<protein>
    <submittedName>
        <fullName evidence="1">Uncharacterized protein</fullName>
    </submittedName>
</protein>
<comment type="caution">
    <text evidence="1">The sequence shown here is derived from an EMBL/GenBank/DDBJ whole genome shotgun (WGS) entry which is preliminary data.</text>
</comment>
<dbReference type="InterPro" id="IPR016117">
    <property type="entry name" value="ArgJ-like_dom_sf"/>
</dbReference>
<sequence length="113" mass="12688">MFQVAVGLELCANNQDCATENFQEAILTTDTRQKASAYQEEIDIKTITVADCTKGSGVISKLNSAKYALLYGVKNVNINNNIHCLGTKITTYKERLTQKYFSKIIKKEILMMK</sequence>
<dbReference type="Gene3D" id="3.60.70.12">
    <property type="entry name" value="L-amino peptidase D-ALA esterase/amidase"/>
    <property type="match status" value="1"/>
</dbReference>
<dbReference type="AlphaFoldDB" id="A0A200I3K4"/>
<accession>A0A200I3K4</accession>
<dbReference type="Proteomes" id="UP000196503">
    <property type="component" value="Unassembled WGS sequence"/>
</dbReference>
<reference evidence="1 2" key="1">
    <citation type="submission" date="2017-05" db="EMBL/GenBank/DDBJ databases">
        <title>The Genome Sequence of Enterococcus faecium 2D5_DIV0622.</title>
        <authorList>
            <consortium name="The Broad Institute Genomics Platform"/>
            <consortium name="The Broad Institute Genomic Center for Infectious Diseases"/>
            <person name="Earl A."/>
            <person name="Manson A."/>
            <person name="Schwartman J."/>
            <person name="Gilmore M."/>
            <person name="Abouelleil A."/>
            <person name="Cao P."/>
            <person name="Chapman S."/>
            <person name="Cusick C."/>
            <person name="Shea T."/>
            <person name="Young S."/>
            <person name="Neafsey D."/>
            <person name="Nusbaum C."/>
            <person name="Birren B."/>
        </authorList>
    </citation>
    <scope>NUCLEOTIDE SEQUENCE [LARGE SCALE GENOMIC DNA]</scope>
    <source>
        <strain evidence="1 2">2D5_DIV0622</strain>
    </source>
</reference>
<name>A0A200I3K4_9ENTE</name>
<organism evidence="1 2">
    <name type="scientific">Enterococcus cecorum</name>
    <dbReference type="NCBI Taxonomy" id="44008"/>
    <lineage>
        <taxon>Bacteria</taxon>
        <taxon>Bacillati</taxon>
        <taxon>Bacillota</taxon>
        <taxon>Bacilli</taxon>
        <taxon>Lactobacillales</taxon>
        <taxon>Enterococcaceae</taxon>
        <taxon>Enterococcus</taxon>
    </lineage>
</organism>
<evidence type="ECO:0000313" key="1">
    <source>
        <dbReference type="EMBL" id="OUZ19089.1"/>
    </source>
</evidence>
<dbReference type="SUPFAM" id="SSF56266">
    <property type="entry name" value="DmpA/ArgJ-like"/>
    <property type="match status" value="1"/>
</dbReference>